<dbReference type="EMBL" id="WOCE01000017">
    <property type="protein sequence ID" value="KAE9596267.1"/>
    <property type="molecule type" value="Genomic_DNA"/>
</dbReference>
<keyword evidence="3 6" id="KW-1133">Transmembrane helix</keyword>
<feature type="transmembrane region" description="Helical" evidence="6">
    <location>
        <begin position="72"/>
        <end position="95"/>
    </location>
</feature>
<evidence type="ECO:0000256" key="5">
    <source>
        <dbReference type="SAM" id="MobiDB-lite"/>
    </source>
</evidence>
<comment type="caution">
    <text evidence="7">The sequence shown here is derived from an EMBL/GenBank/DDBJ whole genome shotgun (WGS) entry which is preliminary data.</text>
</comment>
<name>A0A6A4PB36_LUPAL</name>
<dbReference type="InterPro" id="IPR004864">
    <property type="entry name" value="LEA_2"/>
</dbReference>
<dbReference type="Proteomes" id="UP000447434">
    <property type="component" value="Chromosome 17"/>
</dbReference>
<organism evidence="7 8">
    <name type="scientific">Lupinus albus</name>
    <name type="common">White lupine</name>
    <name type="synonym">Lupinus termis</name>
    <dbReference type="NCBI Taxonomy" id="3870"/>
    <lineage>
        <taxon>Eukaryota</taxon>
        <taxon>Viridiplantae</taxon>
        <taxon>Streptophyta</taxon>
        <taxon>Embryophyta</taxon>
        <taxon>Tracheophyta</taxon>
        <taxon>Spermatophyta</taxon>
        <taxon>Magnoliopsida</taxon>
        <taxon>eudicotyledons</taxon>
        <taxon>Gunneridae</taxon>
        <taxon>Pentapetalae</taxon>
        <taxon>rosids</taxon>
        <taxon>fabids</taxon>
        <taxon>Fabales</taxon>
        <taxon>Fabaceae</taxon>
        <taxon>Papilionoideae</taxon>
        <taxon>50 kb inversion clade</taxon>
        <taxon>genistoids sensu lato</taxon>
        <taxon>core genistoids</taxon>
        <taxon>Genisteae</taxon>
        <taxon>Lupinus</taxon>
    </lineage>
</organism>
<dbReference type="OrthoDB" id="1849707at2759"/>
<evidence type="ECO:0000256" key="1">
    <source>
        <dbReference type="ARBA" id="ARBA00004167"/>
    </source>
</evidence>
<dbReference type="InterPro" id="IPR044839">
    <property type="entry name" value="NDR1-like"/>
</dbReference>
<accession>A0A6A4PB36</accession>
<reference evidence="8" key="1">
    <citation type="journal article" date="2020" name="Nat. Commun.">
        <title>Genome sequence of the cluster root forming white lupin.</title>
        <authorList>
            <person name="Hufnagel B."/>
            <person name="Marques A."/>
            <person name="Soriano A."/>
            <person name="Marques L."/>
            <person name="Divol F."/>
            <person name="Doumas P."/>
            <person name="Sallet E."/>
            <person name="Mancinotti D."/>
            <person name="Carrere S."/>
            <person name="Marande W."/>
            <person name="Arribat S."/>
            <person name="Keller J."/>
            <person name="Huneau C."/>
            <person name="Blein T."/>
            <person name="Aime D."/>
            <person name="Laguerre M."/>
            <person name="Taylor J."/>
            <person name="Schubert V."/>
            <person name="Nelson M."/>
            <person name="Geu-Flores F."/>
            <person name="Crespi M."/>
            <person name="Gallardo-Guerrero K."/>
            <person name="Delaux P.-M."/>
            <person name="Salse J."/>
            <person name="Berges H."/>
            <person name="Guyot R."/>
            <person name="Gouzy J."/>
            <person name="Peret B."/>
        </authorList>
    </citation>
    <scope>NUCLEOTIDE SEQUENCE [LARGE SCALE GENOMIC DNA]</scope>
    <source>
        <strain evidence="8">cv. Amiga</strain>
    </source>
</reference>
<keyword evidence="8" id="KW-1185">Reference proteome</keyword>
<dbReference type="PANTHER" id="PTHR31234">
    <property type="entry name" value="LATE EMBRYOGENESIS ABUNDANT (LEA) HYDROXYPROLINE-RICH GLYCOPROTEIN FAMILY"/>
    <property type="match status" value="1"/>
</dbReference>
<evidence type="ECO:0000256" key="3">
    <source>
        <dbReference type="ARBA" id="ARBA00022989"/>
    </source>
</evidence>
<gene>
    <name evidence="7" type="ORF">Lalb_Chr17g0347501</name>
</gene>
<keyword evidence="2 6" id="KW-0812">Transmembrane</keyword>
<dbReference type="PANTHER" id="PTHR31234:SF72">
    <property type="entry name" value="NDR1_HIN1-LIKE PROTEIN 6"/>
    <property type="match status" value="1"/>
</dbReference>
<evidence type="ECO:0000256" key="2">
    <source>
        <dbReference type="ARBA" id="ARBA00022692"/>
    </source>
</evidence>
<dbReference type="GO" id="GO:0098542">
    <property type="term" value="P:defense response to other organism"/>
    <property type="evidence" value="ECO:0007669"/>
    <property type="project" value="InterPro"/>
</dbReference>
<proteinExistence type="predicted"/>
<evidence type="ECO:0000256" key="6">
    <source>
        <dbReference type="SAM" id="Phobius"/>
    </source>
</evidence>
<protein>
    <submittedName>
        <fullName evidence="7">Putative Late embryogenesis abundant protein, LEA-14</fullName>
    </submittedName>
</protein>
<evidence type="ECO:0000313" key="8">
    <source>
        <dbReference type="Proteomes" id="UP000447434"/>
    </source>
</evidence>
<dbReference type="Pfam" id="PF03168">
    <property type="entry name" value="LEA_2"/>
    <property type="match status" value="1"/>
</dbReference>
<sequence>MGDRVHHPPDSPIISSQPQTTPSRVPTAPRAHRTYVVTIPKDRVYRVPPPENAEKFNQLASRKNRRCHCCCWFIGILLILISLLAITAAIFYLVVRPKALEYSIERIDIREFNMTSTPPELNVTIKAHNPSGEIGFHYEKDSSVEIFFEDVMLCKGVVPEFYQPSNNVTVFKTTLEGSVMKLRSSDETELVKAEKKRKVPLTVKLIAPLKIKLGMVETGKITVKVDCDIIVNKLKAGAKIVSTHYYCRANVLWPFKF</sequence>
<dbReference type="AlphaFoldDB" id="A0A6A4PB36"/>
<dbReference type="GO" id="GO:0005886">
    <property type="term" value="C:plasma membrane"/>
    <property type="evidence" value="ECO:0007669"/>
    <property type="project" value="TreeGrafter"/>
</dbReference>
<evidence type="ECO:0000256" key="4">
    <source>
        <dbReference type="ARBA" id="ARBA00023136"/>
    </source>
</evidence>
<feature type="region of interest" description="Disordered" evidence="5">
    <location>
        <begin position="1"/>
        <end position="29"/>
    </location>
</feature>
<comment type="subcellular location">
    <subcellularLocation>
        <location evidence="1">Membrane</location>
        <topology evidence="1">Single-pass membrane protein</topology>
    </subcellularLocation>
</comment>
<keyword evidence="4 6" id="KW-0472">Membrane</keyword>
<evidence type="ECO:0000313" key="7">
    <source>
        <dbReference type="EMBL" id="KAE9596267.1"/>
    </source>
</evidence>